<feature type="signal peptide" evidence="1">
    <location>
        <begin position="1"/>
        <end position="20"/>
    </location>
</feature>
<sequence>MKRFFILGVFSLIFGSAALQKTYANNDPAYSINYPIAKQIIQTVSKKLNTSITTLKQRLVAYKNTFFAKEKLEKDTLIKQLHALRDKYYQYRVWLVARKMEGKNIYHNYGYNGKNDESNTCVNGWCQVMAGTGVGNLRELAYGKVHLLKKTLEIEKQKLQAKTPGKKVKANLSQKIPQYINVERLVSKTNDLGFIPIDVDLAKRGDMLVQYYWKQRQEFVFAPQHVSILDYVLDYKNGIYEIRDWHEGIKGQPYIYRNGYNMESSFNNLLTYNNMYFGYTGQRGQERNLISKNKNIYQAFGYFGNQTEKARMIVLRIDISRARLVVYKKVFEVLLASVE</sequence>
<organism evidence="2 3">
    <name type="scientific">Microscilla marina ATCC 23134</name>
    <dbReference type="NCBI Taxonomy" id="313606"/>
    <lineage>
        <taxon>Bacteria</taxon>
        <taxon>Pseudomonadati</taxon>
        <taxon>Bacteroidota</taxon>
        <taxon>Cytophagia</taxon>
        <taxon>Cytophagales</taxon>
        <taxon>Microscillaceae</taxon>
        <taxon>Microscilla</taxon>
    </lineage>
</organism>
<dbReference type="RefSeq" id="WP_002701186.1">
    <property type="nucleotide sequence ID" value="NZ_AAWS01000035.1"/>
</dbReference>
<evidence type="ECO:0000256" key="1">
    <source>
        <dbReference type="SAM" id="SignalP"/>
    </source>
</evidence>
<accession>A1ZTF8</accession>
<comment type="caution">
    <text evidence="2">The sequence shown here is derived from an EMBL/GenBank/DDBJ whole genome shotgun (WGS) entry which is preliminary data.</text>
</comment>
<evidence type="ECO:0000313" key="3">
    <source>
        <dbReference type="Proteomes" id="UP000004095"/>
    </source>
</evidence>
<feature type="chain" id="PRO_5002641651" evidence="1">
    <location>
        <begin position="21"/>
        <end position="339"/>
    </location>
</feature>
<keyword evidence="1" id="KW-0732">Signal</keyword>
<dbReference type="AlphaFoldDB" id="A1ZTF8"/>
<dbReference type="EMBL" id="AAWS01000035">
    <property type="protein sequence ID" value="EAY26380.1"/>
    <property type="molecule type" value="Genomic_DNA"/>
</dbReference>
<dbReference type="Proteomes" id="UP000004095">
    <property type="component" value="Unassembled WGS sequence"/>
</dbReference>
<reference evidence="2 3" key="1">
    <citation type="submission" date="2007-01" db="EMBL/GenBank/DDBJ databases">
        <authorList>
            <person name="Haygood M."/>
            <person name="Podell S."/>
            <person name="Anderson C."/>
            <person name="Hopkinson B."/>
            <person name="Roe K."/>
            <person name="Barbeau K."/>
            <person name="Gaasterland T."/>
            <person name="Ferriera S."/>
            <person name="Johnson J."/>
            <person name="Kravitz S."/>
            <person name="Beeson K."/>
            <person name="Sutton G."/>
            <person name="Rogers Y.-H."/>
            <person name="Friedman R."/>
            <person name="Frazier M."/>
            <person name="Venter J.C."/>
        </authorList>
    </citation>
    <scope>NUCLEOTIDE SEQUENCE [LARGE SCALE GENOMIC DNA]</scope>
    <source>
        <strain evidence="2 3">ATCC 23134</strain>
    </source>
</reference>
<keyword evidence="3" id="KW-1185">Reference proteome</keyword>
<gene>
    <name evidence="2" type="ORF">M23134_04658</name>
</gene>
<protein>
    <submittedName>
        <fullName evidence="2">Uncharacterized protein</fullName>
    </submittedName>
</protein>
<proteinExistence type="predicted"/>
<evidence type="ECO:0000313" key="2">
    <source>
        <dbReference type="EMBL" id="EAY26380.1"/>
    </source>
</evidence>
<name>A1ZTF8_MICM2</name>